<dbReference type="GeneID" id="76151032"/>
<dbReference type="Proteomes" id="UP001204833">
    <property type="component" value="Unassembled WGS sequence"/>
</dbReference>
<dbReference type="PANTHER" id="PTHR45752:SF187">
    <property type="entry name" value="LEUCINE-RICH REPEAT AND IQ DOMAIN-CONTAINING PROTEIN 4"/>
    <property type="match status" value="1"/>
</dbReference>
<evidence type="ECO:0000313" key="2">
    <source>
        <dbReference type="Proteomes" id="UP001204833"/>
    </source>
</evidence>
<dbReference type="Pfam" id="PF13855">
    <property type="entry name" value="LRR_8"/>
    <property type="match status" value="1"/>
</dbReference>
<dbReference type="AlphaFoldDB" id="A0AAD5BDV5"/>
<name>A0AAD5BDV5_9ASCO</name>
<dbReference type="PROSITE" id="PS51450">
    <property type="entry name" value="LRR"/>
    <property type="match status" value="1"/>
</dbReference>
<dbReference type="InterPro" id="IPR001611">
    <property type="entry name" value="Leu-rich_rpt"/>
</dbReference>
<organism evidence="1 2">
    <name type="scientific">Candida theae</name>
    <dbReference type="NCBI Taxonomy" id="1198502"/>
    <lineage>
        <taxon>Eukaryota</taxon>
        <taxon>Fungi</taxon>
        <taxon>Dikarya</taxon>
        <taxon>Ascomycota</taxon>
        <taxon>Saccharomycotina</taxon>
        <taxon>Pichiomycetes</taxon>
        <taxon>Debaryomycetaceae</taxon>
        <taxon>Candida/Lodderomyces clade</taxon>
        <taxon>Candida</taxon>
    </lineage>
</organism>
<dbReference type="InterPro" id="IPR032675">
    <property type="entry name" value="LRR_dom_sf"/>
</dbReference>
<evidence type="ECO:0000313" key="1">
    <source>
        <dbReference type="EMBL" id="KAI5957707.1"/>
    </source>
</evidence>
<dbReference type="InterPro" id="IPR050715">
    <property type="entry name" value="LRR-SigEffector_domain"/>
</dbReference>
<dbReference type="PANTHER" id="PTHR45752">
    <property type="entry name" value="LEUCINE-RICH REPEAT-CONTAINING"/>
    <property type="match status" value="1"/>
</dbReference>
<sequence length="762" mass="87459">MTTTTATRRLPFLPQEILDNILLYLMNDEDTMDYLENVPELTSMIINYRRPMVEVSKYWTGSHAVVYSIEKFFHERTRLNYRPKVVESDITTICQILDSGVDLSGIKFKVNVAGYNTDEQVQRAVLGVDIHDLNINRGVGVRPGLKHLGVKQSLTKYPKGLETLRLGKVLPQHVRYIPKTLHRLELTDVHTSRCKLPTSIRELRIEVKNLAESVIDVAYLDNLRSFEYKGCVTIRCMSHLSDMHLPKTIESVSIQCSRMLSLNGIEVLTNLQKLVVIDCPDLVLFFTPVFPATLTHLEFSFKSCQQRLMERNRVVFQIPGTSSLEAVRFVYDSGAFLLAVEDEFQLPTRLRTLILKNHQGIYFGPKFHLPNLQTLVVEKIYKLNSSRLMSGLANCKKLNRLTLKDSGIESMDDVKFPSNLTSLDLSRNLLSSMRNTNLKQLKYLQSMDLYHNRFTHSGEFDIPLHLQRLMLWYNKLQNHNFAHSNLTWISFEVPVAVTFSWKSLPSSLKYITMQCDGQCIGQVPDSFQRLRKLIIYTYGCPPRLKSLDFAHLPDLYTLELSNVHPPDRDLVRLPASLVHLHLQFYHPSFASWPEMGPLENLKTLFLSSANYDEMDLNDLPPSLEVLSVAHIQKTPIHGSIQHSKKLRVLDISQALVEGVPPFVIDLPQLEVLHVNTFNIASDCADFINCPNIQLLSVSRLALHFFEGREAFIKFVYDMVAKCHRLNRVFLSDEDAEDDVFEPLGELIKPQLGYRQCPEKWCN</sequence>
<keyword evidence="2" id="KW-1185">Reference proteome</keyword>
<reference evidence="1 2" key="1">
    <citation type="journal article" date="2022" name="DNA Res.">
        <title>Genome analysis of five recently described species of the CUG-Ser clade uncovers Candida theae as a new hybrid lineage with pathogenic potential in the Candida parapsilosis species complex.</title>
        <authorList>
            <person name="Mixao V."/>
            <person name="Del Olmo V."/>
            <person name="Hegedusova E."/>
            <person name="Saus E."/>
            <person name="Pryszcz L."/>
            <person name="Cillingova A."/>
            <person name="Nosek J."/>
            <person name="Gabaldon T."/>
        </authorList>
    </citation>
    <scope>NUCLEOTIDE SEQUENCE [LARGE SCALE GENOMIC DNA]</scope>
    <source>
        <strain evidence="1 2">CBS 12239</strain>
    </source>
</reference>
<dbReference type="RefSeq" id="XP_051608410.1">
    <property type="nucleotide sequence ID" value="XM_051752343.1"/>
</dbReference>
<comment type="caution">
    <text evidence="1">The sequence shown here is derived from an EMBL/GenBank/DDBJ whole genome shotgun (WGS) entry which is preliminary data.</text>
</comment>
<dbReference type="SUPFAM" id="SSF52058">
    <property type="entry name" value="L domain-like"/>
    <property type="match status" value="2"/>
</dbReference>
<gene>
    <name evidence="1" type="ORF">KGF57_002973</name>
</gene>
<proteinExistence type="predicted"/>
<dbReference type="EMBL" id="JAIHNG010000120">
    <property type="protein sequence ID" value="KAI5957707.1"/>
    <property type="molecule type" value="Genomic_DNA"/>
</dbReference>
<protein>
    <submittedName>
        <fullName evidence="1">Uncharacterized protein</fullName>
    </submittedName>
</protein>
<dbReference type="Gene3D" id="3.80.10.10">
    <property type="entry name" value="Ribonuclease Inhibitor"/>
    <property type="match status" value="2"/>
</dbReference>
<accession>A0AAD5BDV5</accession>